<sequence length="338" mass="36684">MSTQISGRLGSEIFELSAEAGQKSFFVHKNLLVEQSELLRTAVKQAADRKIDLGSWDGETVSHLVDFLYLHTYKVKTPEPLCPTGQFTESTISDTSETDSRSDTPDTVRDRSQDAIHRRPLTPLRELIESHDAQNNPAGCNPAPAEVEDSYSILYPLETHEYSGILFAHANVYALAQSLGIDDLQRMAYRSLAVILDSFKPIDPESHIATITIELLSHVYGNTRSLGDPMRILVSQFAALNFPALQRMDQMKELVRQGGELVVDLVEKRARDNTSGHATSGHATFGHATSGHAISGHANSGHAISGHTISGHPTSGHAISGHAISGHSISVSDAHLAL</sequence>
<dbReference type="Proteomes" id="UP001447188">
    <property type="component" value="Unassembled WGS sequence"/>
</dbReference>
<protein>
    <recommendedName>
        <fullName evidence="4">BTB domain-containing protein</fullName>
    </recommendedName>
</protein>
<dbReference type="Gene3D" id="3.30.710.10">
    <property type="entry name" value="Potassium Channel Kv1.1, Chain A"/>
    <property type="match status" value="1"/>
</dbReference>
<evidence type="ECO:0008006" key="4">
    <source>
        <dbReference type="Google" id="ProtNLM"/>
    </source>
</evidence>
<accession>A0ABR3GGB7</accession>
<evidence type="ECO:0000313" key="3">
    <source>
        <dbReference type="Proteomes" id="UP001447188"/>
    </source>
</evidence>
<feature type="compositionally biased region" description="Basic and acidic residues" evidence="1">
    <location>
        <begin position="98"/>
        <end position="112"/>
    </location>
</feature>
<feature type="region of interest" description="Disordered" evidence="1">
    <location>
        <begin position="272"/>
        <end position="322"/>
    </location>
</feature>
<dbReference type="EMBL" id="JBBBZM010000080">
    <property type="protein sequence ID" value="KAL0634967.1"/>
    <property type="molecule type" value="Genomic_DNA"/>
</dbReference>
<keyword evidence="3" id="KW-1185">Reference proteome</keyword>
<name>A0ABR3GGB7_9PEZI</name>
<dbReference type="InterPro" id="IPR011333">
    <property type="entry name" value="SKP1/BTB/POZ_sf"/>
</dbReference>
<gene>
    <name evidence="2" type="ORF">Q9L58_006085</name>
</gene>
<comment type="caution">
    <text evidence="2">The sequence shown here is derived from an EMBL/GenBank/DDBJ whole genome shotgun (WGS) entry which is preliminary data.</text>
</comment>
<proteinExistence type="predicted"/>
<reference evidence="2 3" key="1">
    <citation type="submission" date="2024-02" db="EMBL/GenBank/DDBJ databases">
        <title>Discinaceae phylogenomics.</title>
        <authorList>
            <person name="Dirks A.C."/>
            <person name="James T.Y."/>
        </authorList>
    </citation>
    <scope>NUCLEOTIDE SEQUENCE [LARGE SCALE GENOMIC DNA]</scope>
    <source>
        <strain evidence="2 3">ACD0624</strain>
    </source>
</reference>
<evidence type="ECO:0000313" key="2">
    <source>
        <dbReference type="EMBL" id="KAL0634967.1"/>
    </source>
</evidence>
<organism evidence="2 3">
    <name type="scientific">Discina gigas</name>
    <dbReference type="NCBI Taxonomy" id="1032678"/>
    <lineage>
        <taxon>Eukaryota</taxon>
        <taxon>Fungi</taxon>
        <taxon>Dikarya</taxon>
        <taxon>Ascomycota</taxon>
        <taxon>Pezizomycotina</taxon>
        <taxon>Pezizomycetes</taxon>
        <taxon>Pezizales</taxon>
        <taxon>Discinaceae</taxon>
        <taxon>Discina</taxon>
    </lineage>
</organism>
<dbReference type="PANTHER" id="PTHR47843">
    <property type="entry name" value="BTB DOMAIN-CONTAINING PROTEIN-RELATED"/>
    <property type="match status" value="1"/>
</dbReference>
<evidence type="ECO:0000256" key="1">
    <source>
        <dbReference type="SAM" id="MobiDB-lite"/>
    </source>
</evidence>
<feature type="region of interest" description="Disordered" evidence="1">
    <location>
        <begin position="84"/>
        <end position="112"/>
    </location>
</feature>